<proteinExistence type="predicted"/>
<dbReference type="OrthoDB" id="9787885at2"/>
<keyword evidence="2" id="KW-1185">Reference proteome</keyword>
<evidence type="ECO:0000313" key="1">
    <source>
        <dbReference type="EMBL" id="KAA5597132.1"/>
    </source>
</evidence>
<dbReference type="InterPro" id="IPR019089">
    <property type="entry name" value="Cas_GSU0054"/>
</dbReference>
<dbReference type="EMBL" id="VWPL01000039">
    <property type="protein sequence ID" value="KAA5597132.1"/>
    <property type="molecule type" value="Genomic_DNA"/>
</dbReference>
<name>A0A5M6HMM0_9HYPH</name>
<dbReference type="NCBIfam" id="TIGR02165">
    <property type="entry name" value="cas5_6_GSU0054"/>
    <property type="match status" value="1"/>
</dbReference>
<comment type="caution">
    <text evidence="1">The sequence shown here is derived from an EMBL/GenBank/DDBJ whole genome shotgun (WGS) entry which is preliminary data.</text>
</comment>
<evidence type="ECO:0000313" key="2">
    <source>
        <dbReference type="Proteomes" id="UP000323886"/>
    </source>
</evidence>
<dbReference type="Proteomes" id="UP000323886">
    <property type="component" value="Unassembled WGS sequence"/>
</dbReference>
<dbReference type="Pfam" id="PF09609">
    <property type="entry name" value="Cas_GSU0054"/>
    <property type="match status" value="1"/>
</dbReference>
<reference evidence="1 2" key="1">
    <citation type="submission" date="2019-09" db="EMBL/GenBank/DDBJ databases">
        <title>Draft Whole-Genome sequence of Blastochloris sulfoviridis DSM 729.</title>
        <authorList>
            <person name="Meyer T.E."/>
            <person name="Kyndt J.A."/>
        </authorList>
    </citation>
    <scope>NUCLEOTIDE SEQUENCE [LARGE SCALE GENOMIC DNA]</scope>
    <source>
        <strain evidence="1 2">DSM 729</strain>
    </source>
</reference>
<protein>
    <submittedName>
        <fullName evidence="1">Type I-U CRISPR-associated protein Cas5/Cas6</fullName>
    </submittedName>
</protein>
<dbReference type="RefSeq" id="WP_150098636.1">
    <property type="nucleotide sequence ID" value="NZ_VWPL01000039.1"/>
</dbReference>
<dbReference type="AlphaFoldDB" id="A0A5M6HMM0"/>
<gene>
    <name evidence="1" type="primary">cas5u6u</name>
    <name evidence="1" type="ORF">F1193_15120</name>
</gene>
<organism evidence="1 2">
    <name type="scientific">Blastochloris sulfoviridis</name>
    <dbReference type="NCBI Taxonomy" id="50712"/>
    <lineage>
        <taxon>Bacteria</taxon>
        <taxon>Pseudomonadati</taxon>
        <taxon>Pseudomonadota</taxon>
        <taxon>Alphaproteobacteria</taxon>
        <taxon>Hyphomicrobiales</taxon>
        <taxon>Blastochloridaceae</taxon>
        <taxon>Blastochloris</taxon>
    </lineage>
</organism>
<sequence length="722" mass="77015">MAAHALLIEVRLLDGRYHGLGDWPPSPFRLFAALIAGAYGGRWVAEPRHDKDAAFRWLEGLRQPEIAAPRAVRSRATTIYVPNNDLDSVGGDPARIAEIRGSTKQFVPWLFEPDVPLVYAWRFEDGAGHADRIAALAERLCALGRGIDMAFARAAVVEAGVAEARLIDHGGPLFVPGGAGEGERLACPTRGSFLSLVERHAAERARFTTYREGRTTRTSFRKAPNARAVQVAYARPSTFLLFELRGTDGKFRPQPVERALALTLAVRDRLVERLSTALPEQAAHVLRYAKGDRDAPDADKALRLRVLALPSIGHAHAGLALRRLAVEIPSGCPLRVEDVTWGLSGLDLSEIDGDTGEILRDGPMLVPASDRRMLGRYATVSARRWRTVTPVALPVAARNGRRGAERLQAETLAAGRLADALRHAGRDARGTVLAVRREPFHAGGVPADRFAGDRFAAGRLAHAEIVFPQPVSGPLVLGDGRFLGLGLFAPVDEVPGILAFGLAGDAVPPALAPRLAAAARRAVMARVRDALDLRPDAGLPLFFSGHAADGAPARTGTHDHLFVAVEPGCAPRLLVIAPHRAARREATGNERNHLATLERAFCGFERLVAGRDGAFGLVPLVEPAPGDRLIGPSSAWISATAYRPTRHPKRGDDPAAFLAADIAAECAARGLPAPERIDIADLQAGPRGGLAASVRLTFAVAVAGPILLGRDAHQGGGLFLAE</sequence>
<accession>A0A5M6HMM0</accession>